<evidence type="ECO:0000313" key="2">
    <source>
        <dbReference type="Proteomes" id="UP001054837"/>
    </source>
</evidence>
<proteinExistence type="predicted"/>
<dbReference type="AlphaFoldDB" id="A0AAV4T495"/>
<protein>
    <submittedName>
        <fullName evidence="1">Uncharacterized protein</fullName>
    </submittedName>
</protein>
<evidence type="ECO:0000313" key="1">
    <source>
        <dbReference type="EMBL" id="GIY39507.1"/>
    </source>
</evidence>
<reference evidence="1 2" key="1">
    <citation type="submission" date="2021-06" db="EMBL/GenBank/DDBJ databases">
        <title>Caerostris darwini draft genome.</title>
        <authorList>
            <person name="Kono N."/>
            <person name="Arakawa K."/>
        </authorList>
    </citation>
    <scope>NUCLEOTIDE SEQUENCE [LARGE SCALE GENOMIC DNA]</scope>
</reference>
<sequence>MKMRIIVIVKRRGVVKMSIGRQQRGSSYRSRLGPHFLSFSKKRGRSAFFVGVEEEFPLLGEHFAAPHDDSFSTFFSFGNMQNACHGRKDTRLSFLLKFAAGRLPGFPPPHTPL</sequence>
<comment type="caution">
    <text evidence="1">The sequence shown here is derived from an EMBL/GenBank/DDBJ whole genome shotgun (WGS) entry which is preliminary data.</text>
</comment>
<dbReference type="EMBL" id="BPLQ01008818">
    <property type="protein sequence ID" value="GIY39507.1"/>
    <property type="molecule type" value="Genomic_DNA"/>
</dbReference>
<gene>
    <name evidence="1" type="ORF">CDAR_538951</name>
</gene>
<accession>A0AAV4T495</accession>
<keyword evidence="2" id="KW-1185">Reference proteome</keyword>
<organism evidence="1 2">
    <name type="scientific">Caerostris darwini</name>
    <dbReference type="NCBI Taxonomy" id="1538125"/>
    <lineage>
        <taxon>Eukaryota</taxon>
        <taxon>Metazoa</taxon>
        <taxon>Ecdysozoa</taxon>
        <taxon>Arthropoda</taxon>
        <taxon>Chelicerata</taxon>
        <taxon>Arachnida</taxon>
        <taxon>Araneae</taxon>
        <taxon>Araneomorphae</taxon>
        <taxon>Entelegynae</taxon>
        <taxon>Araneoidea</taxon>
        <taxon>Araneidae</taxon>
        <taxon>Caerostris</taxon>
    </lineage>
</organism>
<dbReference type="Proteomes" id="UP001054837">
    <property type="component" value="Unassembled WGS sequence"/>
</dbReference>
<name>A0AAV4T495_9ARAC</name>